<evidence type="ECO:0000256" key="5">
    <source>
        <dbReference type="ARBA" id="ARBA00022898"/>
    </source>
</evidence>
<dbReference type="InterPro" id="IPR049315">
    <property type="entry name" value="GDC-P_N"/>
</dbReference>
<feature type="modified residue" description="N6-(pyridoxal phosphate)lysine" evidence="8 9">
    <location>
        <position position="738"/>
    </location>
</feature>
<sequence length="1008" mass="108706">MLEELETRTTKNTLHREDVFLKRHIGSNEADLQEMLALLGLASLDQLTEETVPASIRLDKPLALSEPRTEEDVVAELRQIASKNQVFRSFIGCGYANTFTPMVIQRNILENPGWYTQYTPYQAEISQGRLEALLNYQTMITDLTGLSLANSSLLDEGTAAAEAMAMCKGASRSKGTKFFAGSDCHPQTLAVLQTRAVPLGIEIEVGDVSGLNFPDGEDGYFGVLVQYPTTDGRIQDPRPIIERAHAAGALVVLACDLLALTLLASPGELGADIAVGSAQRFGVPLGYGGPHAAFLATSDDYKRLIPGRIVGLSKDAAGRPALRLALQTREQHIRRAKATSNICTAQVLLAIMASMYAVYHGPEGLRRIARRTHLMARTLAAGLAKLGYDVPESGFFDTVAVRPGKNAADSAPGFASRIRAAAEARKYNIRVLSEDAVSVALDETTSAEDLRQLFAAFAGGREVTFTPEELVGSLSATTTEDSTSSTDNSGLAFGPSPLRKTDYLTHEVFHLYHTEHELLRYLHRLQAKDLSLTTSMIPLGSCTMKLNATAEMVALSWPEFASLHPFAPKEQAAGYWEMFSLLETWLAEITGFAATSLQPNAGAQGEYTGLLVIREYHVARGEGHRDVCLIPDSAHGTNPASAVMAGFRVVAVKCDSLGNIDVADLREKATKHANELSALMVTYPSTHGVFEESIREICDIVHENGGQVYMDGANMNAQVGLCRPGDFGADVCHLNLHKTFCIPHGGGGPGMGPICVAKHLAPHLPSHPFVDPQGRDASSGAIGGVPGSAGGAIGPVSAAPFGSASILTISWTYIAMMGAAGLRRASQVAILNANYLARRLDGPYKILYKGAKGRVAHEFILDTRPFKASADIGVDDIAKRLIDYGYHAPTMSFPVAGTLMIEPTESESKAELDKFCDAMLQIRKEIASVEAGEADRADNVLHRAPHPAEEVISDSWDRPYSRELAAYPLPYLRQHKFWTPVSRVDNAYGDRNLICTCPPMDAYAEGAE</sequence>
<dbReference type="Gene3D" id="3.90.1150.10">
    <property type="entry name" value="Aspartate Aminotransferase, domain 1"/>
    <property type="match status" value="2"/>
</dbReference>
<dbReference type="GO" id="GO:0030170">
    <property type="term" value="F:pyridoxal phosphate binding"/>
    <property type="evidence" value="ECO:0007669"/>
    <property type="project" value="TreeGrafter"/>
</dbReference>
<dbReference type="CDD" id="cd00613">
    <property type="entry name" value="GDC-P"/>
    <property type="match status" value="2"/>
</dbReference>
<dbReference type="InterPro" id="IPR003437">
    <property type="entry name" value="GcvP"/>
</dbReference>
<evidence type="ECO:0000256" key="6">
    <source>
        <dbReference type="ARBA" id="ARBA00023002"/>
    </source>
</evidence>
<dbReference type="FunFam" id="3.40.640.10:FF:000005">
    <property type="entry name" value="Glycine dehydrogenase (decarboxylating), mitochondrial"/>
    <property type="match status" value="1"/>
</dbReference>
<dbReference type="FunFam" id="3.90.1150.10:FF:000007">
    <property type="entry name" value="Glycine dehydrogenase (decarboxylating), mitochondrial"/>
    <property type="match status" value="1"/>
</dbReference>
<evidence type="ECO:0000259" key="11">
    <source>
        <dbReference type="Pfam" id="PF21478"/>
    </source>
</evidence>
<dbReference type="GO" id="GO:0005829">
    <property type="term" value="C:cytosol"/>
    <property type="evidence" value="ECO:0007669"/>
    <property type="project" value="TreeGrafter"/>
</dbReference>
<comment type="function">
    <text evidence="2 8">The glycine cleavage system catalyzes the degradation of glycine. The P protein binds the alpha-amino group of glycine through its pyridoxal phosphate cofactor; CO(2) is released and the remaining methylamine moiety is then transferred to the lipoamide cofactor of the H protein.</text>
</comment>
<evidence type="ECO:0000256" key="9">
    <source>
        <dbReference type="PIRSR" id="PIRSR603437-50"/>
    </source>
</evidence>
<dbReference type="GO" id="GO:0004375">
    <property type="term" value="F:glycine dehydrogenase (decarboxylating) activity"/>
    <property type="evidence" value="ECO:0007669"/>
    <property type="project" value="UniProtKB-EC"/>
</dbReference>
<protein>
    <recommendedName>
        <fullName evidence="8">Glycine dehydrogenase (decarboxylating)</fullName>
        <ecNumber evidence="8">1.4.4.2</ecNumber>
    </recommendedName>
    <alternativeName>
        <fullName evidence="8">Glycine cleavage system P-protein</fullName>
    </alternativeName>
    <alternativeName>
        <fullName evidence="8">Glycine decarboxylase</fullName>
    </alternativeName>
    <alternativeName>
        <fullName evidence="8">Glycine dehydrogenase (aminomethyl-transferring)</fullName>
    </alternativeName>
</protein>
<dbReference type="InterPro" id="IPR020581">
    <property type="entry name" value="GDC_P"/>
</dbReference>
<dbReference type="AlphaFoldDB" id="A0A956SEG3"/>
<evidence type="ECO:0000259" key="10">
    <source>
        <dbReference type="Pfam" id="PF02347"/>
    </source>
</evidence>
<dbReference type="InterPro" id="IPR015421">
    <property type="entry name" value="PyrdxlP-dep_Trfase_major"/>
</dbReference>
<keyword evidence="6 8" id="KW-0560">Oxidoreductase</keyword>
<feature type="domain" description="Glycine dehydrogenase C-terminal" evidence="11">
    <location>
        <begin position="825"/>
        <end position="946"/>
    </location>
</feature>
<comment type="catalytic activity">
    <reaction evidence="7 8">
        <text>N(6)-[(R)-lipoyl]-L-lysyl-[glycine-cleavage complex H protein] + glycine + H(+) = N(6)-[(R)-S(8)-aminomethyldihydrolipoyl]-L-lysyl-[glycine-cleavage complex H protein] + CO2</text>
        <dbReference type="Rhea" id="RHEA:24304"/>
        <dbReference type="Rhea" id="RHEA-COMP:10494"/>
        <dbReference type="Rhea" id="RHEA-COMP:10495"/>
        <dbReference type="ChEBI" id="CHEBI:15378"/>
        <dbReference type="ChEBI" id="CHEBI:16526"/>
        <dbReference type="ChEBI" id="CHEBI:57305"/>
        <dbReference type="ChEBI" id="CHEBI:83099"/>
        <dbReference type="ChEBI" id="CHEBI:83143"/>
        <dbReference type="EC" id="1.4.4.2"/>
    </reaction>
</comment>
<dbReference type="SUPFAM" id="SSF53383">
    <property type="entry name" value="PLP-dependent transferases"/>
    <property type="match status" value="2"/>
</dbReference>
<gene>
    <name evidence="8 12" type="primary">gcvP</name>
    <name evidence="12" type="ORF">KDA27_17150</name>
</gene>
<dbReference type="PANTHER" id="PTHR11773">
    <property type="entry name" value="GLYCINE DEHYDROGENASE, DECARBOXYLATING"/>
    <property type="match status" value="1"/>
</dbReference>
<dbReference type="GO" id="GO:0005960">
    <property type="term" value="C:glycine cleavage complex"/>
    <property type="evidence" value="ECO:0007669"/>
    <property type="project" value="TreeGrafter"/>
</dbReference>
<comment type="caution">
    <text evidence="12">The sequence shown here is derived from an EMBL/GenBank/DDBJ whole genome shotgun (WGS) entry which is preliminary data.</text>
</comment>
<dbReference type="GO" id="GO:0019464">
    <property type="term" value="P:glycine decarboxylation via glycine cleavage system"/>
    <property type="evidence" value="ECO:0007669"/>
    <property type="project" value="UniProtKB-UniRule"/>
</dbReference>
<dbReference type="NCBIfam" id="TIGR00461">
    <property type="entry name" value="gcvP"/>
    <property type="match status" value="1"/>
</dbReference>
<dbReference type="Gene3D" id="3.40.640.10">
    <property type="entry name" value="Type I PLP-dependent aspartate aminotransferase-like (Major domain)"/>
    <property type="match status" value="2"/>
</dbReference>
<evidence type="ECO:0000313" key="13">
    <source>
        <dbReference type="Proteomes" id="UP000739538"/>
    </source>
</evidence>
<feature type="domain" description="Glycine cleavage system P-protein N-terminal" evidence="10">
    <location>
        <begin position="22"/>
        <end position="457"/>
    </location>
</feature>
<dbReference type="HAMAP" id="MF_00711">
    <property type="entry name" value="GcvP"/>
    <property type="match status" value="1"/>
</dbReference>
<evidence type="ECO:0000256" key="3">
    <source>
        <dbReference type="ARBA" id="ARBA00010756"/>
    </source>
</evidence>
<evidence type="ECO:0000313" key="12">
    <source>
        <dbReference type="EMBL" id="MCA9757535.1"/>
    </source>
</evidence>
<dbReference type="InterPro" id="IPR015422">
    <property type="entry name" value="PyrdxlP-dep_Trfase_small"/>
</dbReference>
<dbReference type="InterPro" id="IPR049316">
    <property type="entry name" value="GDC-P_C"/>
</dbReference>
<dbReference type="EMBL" id="JAGQHS010000104">
    <property type="protein sequence ID" value="MCA9757535.1"/>
    <property type="molecule type" value="Genomic_DNA"/>
</dbReference>
<evidence type="ECO:0000256" key="7">
    <source>
        <dbReference type="ARBA" id="ARBA00049026"/>
    </source>
</evidence>
<dbReference type="NCBIfam" id="NF003346">
    <property type="entry name" value="PRK04366.1"/>
    <property type="match status" value="1"/>
</dbReference>
<dbReference type="Pfam" id="PF21478">
    <property type="entry name" value="GcvP2_C"/>
    <property type="match status" value="1"/>
</dbReference>
<evidence type="ECO:0000256" key="4">
    <source>
        <dbReference type="ARBA" id="ARBA00011690"/>
    </source>
</evidence>
<reference evidence="12" key="2">
    <citation type="journal article" date="2021" name="Microbiome">
        <title>Successional dynamics and alternative stable states in a saline activated sludge microbial community over 9 years.</title>
        <authorList>
            <person name="Wang Y."/>
            <person name="Ye J."/>
            <person name="Ju F."/>
            <person name="Liu L."/>
            <person name="Boyd J.A."/>
            <person name="Deng Y."/>
            <person name="Parks D.H."/>
            <person name="Jiang X."/>
            <person name="Yin X."/>
            <person name="Woodcroft B.J."/>
            <person name="Tyson G.W."/>
            <person name="Hugenholtz P."/>
            <person name="Polz M.F."/>
            <person name="Zhang T."/>
        </authorList>
    </citation>
    <scope>NUCLEOTIDE SEQUENCE</scope>
    <source>
        <strain evidence="12">HKST-UBA02</strain>
    </source>
</reference>
<comment type="similarity">
    <text evidence="3 8">Belongs to the GcvP family.</text>
</comment>
<comment type="cofactor">
    <cofactor evidence="1 8 9">
        <name>pyridoxal 5'-phosphate</name>
        <dbReference type="ChEBI" id="CHEBI:597326"/>
    </cofactor>
</comment>
<name>A0A956SEG3_UNCEI</name>
<proteinExistence type="inferred from homology"/>
<evidence type="ECO:0000256" key="8">
    <source>
        <dbReference type="HAMAP-Rule" id="MF_00711"/>
    </source>
</evidence>
<dbReference type="FunFam" id="3.40.640.10:FF:000007">
    <property type="entry name" value="glycine dehydrogenase (Decarboxylating), mitochondrial"/>
    <property type="match status" value="1"/>
</dbReference>
<dbReference type="PANTHER" id="PTHR11773:SF1">
    <property type="entry name" value="GLYCINE DEHYDROGENASE (DECARBOXYLATING), MITOCHONDRIAL"/>
    <property type="match status" value="1"/>
</dbReference>
<reference evidence="12" key="1">
    <citation type="submission" date="2020-04" db="EMBL/GenBank/DDBJ databases">
        <authorList>
            <person name="Zhang T."/>
        </authorList>
    </citation>
    <scope>NUCLEOTIDE SEQUENCE</scope>
    <source>
        <strain evidence="12">HKST-UBA02</strain>
    </source>
</reference>
<accession>A0A956SEG3</accession>
<dbReference type="Proteomes" id="UP000739538">
    <property type="component" value="Unassembled WGS sequence"/>
</dbReference>
<dbReference type="EC" id="1.4.4.2" evidence="8"/>
<organism evidence="12 13">
    <name type="scientific">Eiseniibacteriota bacterium</name>
    <dbReference type="NCBI Taxonomy" id="2212470"/>
    <lineage>
        <taxon>Bacteria</taxon>
        <taxon>Candidatus Eiseniibacteriota</taxon>
    </lineage>
</organism>
<keyword evidence="5 8" id="KW-0663">Pyridoxal phosphate</keyword>
<dbReference type="InterPro" id="IPR015424">
    <property type="entry name" value="PyrdxlP-dep_Trfase"/>
</dbReference>
<feature type="domain" description="Glycine cleavage system P-protein N-terminal" evidence="10">
    <location>
        <begin position="513"/>
        <end position="765"/>
    </location>
</feature>
<evidence type="ECO:0000256" key="1">
    <source>
        <dbReference type="ARBA" id="ARBA00001933"/>
    </source>
</evidence>
<dbReference type="Pfam" id="PF02347">
    <property type="entry name" value="GDC-P"/>
    <property type="match status" value="2"/>
</dbReference>
<comment type="subunit">
    <text evidence="4 8">The glycine cleavage system is composed of four proteins: P, T, L and H.</text>
</comment>
<evidence type="ECO:0000256" key="2">
    <source>
        <dbReference type="ARBA" id="ARBA00003788"/>
    </source>
</evidence>
<dbReference type="GO" id="GO:0016594">
    <property type="term" value="F:glycine binding"/>
    <property type="evidence" value="ECO:0007669"/>
    <property type="project" value="TreeGrafter"/>
</dbReference>